<organism evidence="3 4">
    <name type="scientific">Candidatus Berkelbacteria bacterium RIFOXYA2_FULL_43_10</name>
    <dbReference type="NCBI Taxonomy" id="1797472"/>
    <lineage>
        <taxon>Bacteria</taxon>
        <taxon>Candidatus Berkelbacteria</taxon>
    </lineage>
</organism>
<evidence type="ECO:0000256" key="2">
    <source>
        <dbReference type="SAM" id="MobiDB-lite"/>
    </source>
</evidence>
<name>A0A1F5ECP5_9BACT</name>
<feature type="compositionally biased region" description="Basic and acidic residues" evidence="2">
    <location>
        <begin position="117"/>
        <end position="147"/>
    </location>
</feature>
<reference evidence="3 4" key="1">
    <citation type="journal article" date="2016" name="Nat. Commun.">
        <title>Thousands of microbial genomes shed light on interconnected biogeochemical processes in an aquifer system.</title>
        <authorList>
            <person name="Anantharaman K."/>
            <person name="Brown C.T."/>
            <person name="Hug L.A."/>
            <person name="Sharon I."/>
            <person name="Castelle C.J."/>
            <person name="Probst A.J."/>
            <person name="Thomas B.C."/>
            <person name="Singh A."/>
            <person name="Wilkins M.J."/>
            <person name="Karaoz U."/>
            <person name="Brodie E.L."/>
            <person name="Williams K.H."/>
            <person name="Hubbard S.S."/>
            <person name="Banfield J.F."/>
        </authorList>
    </citation>
    <scope>NUCLEOTIDE SEQUENCE [LARGE SCALE GENOMIC DNA]</scope>
</reference>
<comment type="caution">
    <text evidence="3">The sequence shown here is derived from an EMBL/GenBank/DDBJ whole genome shotgun (WGS) entry which is preliminary data.</text>
</comment>
<dbReference type="STRING" id="1797472.A2215_02520"/>
<sequence>METQADTIIGADVNVKGNLKNKGSIQINGTVEGEIKSDENITVGETATVTGPISAKNVLVSGKANGTIDASDKLEIDPTGSVEGEIKTKTLIVREGAVFNGNCVMASENKVDSSGIEAKKDEPVKDAKEEKKEQIKTSFWDKGKKQE</sequence>
<dbReference type="AlphaFoldDB" id="A0A1F5ECP5"/>
<feature type="region of interest" description="Disordered" evidence="2">
    <location>
        <begin position="110"/>
        <end position="147"/>
    </location>
</feature>
<dbReference type="Pfam" id="PF04519">
    <property type="entry name" value="Bactofilin"/>
    <property type="match status" value="1"/>
</dbReference>
<gene>
    <name evidence="3" type="ORF">A2215_02520</name>
</gene>
<dbReference type="InterPro" id="IPR007607">
    <property type="entry name" value="BacA/B"/>
</dbReference>
<dbReference type="Proteomes" id="UP000178583">
    <property type="component" value="Unassembled WGS sequence"/>
</dbReference>
<evidence type="ECO:0000313" key="3">
    <source>
        <dbReference type="EMBL" id="OGD65178.1"/>
    </source>
</evidence>
<dbReference type="EMBL" id="MEZY01000015">
    <property type="protein sequence ID" value="OGD65178.1"/>
    <property type="molecule type" value="Genomic_DNA"/>
</dbReference>
<accession>A0A1F5ECP5</accession>
<evidence type="ECO:0000256" key="1">
    <source>
        <dbReference type="ARBA" id="ARBA00044755"/>
    </source>
</evidence>
<comment type="similarity">
    <text evidence="1">Belongs to the bactofilin family.</text>
</comment>
<dbReference type="PANTHER" id="PTHR35024">
    <property type="entry name" value="HYPOTHETICAL CYTOSOLIC PROTEIN"/>
    <property type="match status" value="1"/>
</dbReference>
<proteinExistence type="inferred from homology"/>
<evidence type="ECO:0000313" key="4">
    <source>
        <dbReference type="Proteomes" id="UP000178583"/>
    </source>
</evidence>
<evidence type="ECO:0008006" key="5">
    <source>
        <dbReference type="Google" id="ProtNLM"/>
    </source>
</evidence>
<protein>
    <recommendedName>
        <fullName evidence="5">Cell shape determination protein CcmA</fullName>
    </recommendedName>
</protein>
<dbReference type="PANTHER" id="PTHR35024:SF4">
    <property type="entry name" value="POLYMER-FORMING CYTOSKELETAL PROTEIN"/>
    <property type="match status" value="1"/>
</dbReference>